<dbReference type="Proteomes" id="UP000034664">
    <property type="component" value="Unassembled WGS sequence"/>
</dbReference>
<proteinExistence type="predicted"/>
<evidence type="ECO:0000256" key="2">
    <source>
        <dbReference type="SAM" id="SignalP"/>
    </source>
</evidence>
<accession>A0A0G0T3R6</accession>
<organism evidence="3 4">
    <name type="scientific">Candidatus Roizmanbacteria bacterium GW2011_GWB1_40_7</name>
    <dbReference type="NCBI Taxonomy" id="1618482"/>
    <lineage>
        <taxon>Bacteria</taxon>
        <taxon>Candidatus Roizmaniibacteriota</taxon>
    </lineage>
</organism>
<evidence type="ECO:0000313" key="4">
    <source>
        <dbReference type="Proteomes" id="UP000034664"/>
    </source>
</evidence>
<keyword evidence="1" id="KW-0472">Membrane</keyword>
<dbReference type="EMBL" id="LBZM01000021">
    <property type="protein sequence ID" value="KKR71698.1"/>
    <property type="molecule type" value="Genomic_DNA"/>
</dbReference>
<feature type="transmembrane region" description="Helical" evidence="1">
    <location>
        <begin position="339"/>
        <end position="357"/>
    </location>
</feature>
<gene>
    <name evidence="3" type="ORF">UU14_C0021G0006</name>
</gene>
<keyword evidence="1" id="KW-0812">Transmembrane</keyword>
<protein>
    <submittedName>
        <fullName evidence="3">Uncharacterized protein</fullName>
    </submittedName>
</protein>
<feature type="signal peptide" evidence="2">
    <location>
        <begin position="1"/>
        <end position="25"/>
    </location>
</feature>
<evidence type="ECO:0000256" key="1">
    <source>
        <dbReference type="SAM" id="Phobius"/>
    </source>
</evidence>
<name>A0A0G0T3R6_9BACT</name>
<comment type="caution">
    <text evidence="3">The sequence shown here is derived from an EMBL/GenBank/DDBJ whole genome shotgun (WGS) entry which is preliminary data.</text>
</comment>
<dbReference type="AlphaFoldDB" id="A0A0G0T3R6"/>
<feature type="chain" id="PRO_5002534533" evidence="2">
    <location>
        <begin position="26"/>
        <end position="366"/>
    </location>
</feature>
<evidence type="ECO:0000313" key="3">
    <source>
        <dbReference type="EMBL" id="KKR71698.1"/>
    </source>
</evidence>
<sequence>MFRRIKKFVLAFCVGLLSVSFLVPARLKAQEYVPTIGQVNLQQAQSAEETQACVTIQPLDPAPVEVFQIRENMMWIPSILNGGPQCVPIPNALVGAVGLISPQDIVVPVSSADKTTFEAIGQAIVTELQNELNPTIDPTIFEEASRGESNGYYNKLIGLWYLGQEEAAAAGTNLIPPPFEDPGSYYVVRLTITSDLFTNVIFLKLEPSTVLYTCASKACDPTPLTALCPEGTDLSDFQAIYLGSYPVPKVVGLVSKLEMWTQIGHTPRTLGLCPGASGYTYLDGPSTWAGLGVEAREDVETVVEGQREWLQRNIRLLPVGGGQPISAPAMFRALDNGQIAWIGIAIEIGGIILKFIAAARGAPAMP</sequence>
<keyword evidence="2" id="KW-0732">Signal</keyword>
<keyword evidence="1" id="KW-1133">Transmembrane helix</keyword>
<reference evidence="3 4" key="1">
    <citation type="journal article" date="2015" name="Nature">
        <title>rRNA introns, odd ribosomes, and small enigmatic genomes across a large radiation of phyla.</title>
        <authorList>
            <person name="Brown C.T."/>
            <person name="Hug L.A."/>
            <person name="Thomas B.C."/>
            <person name="Sharon I."/>
            <person name="Castelle C.J."/>
            <person name="Singh A."/>
            <person name="Wilkins M.J."/>
            <person name="Williams K.H."/>
            <person name="Banfield J.F."/>
        </authorList>
    </citation>
    <scope>NUCLEOTIDE SEQUENCE [LARGE SCALE GENOMIC DNA]</scope>
</reference>